<sequence length="110" mass="12024">MSGTLITASEMPEFIEGNDKLFKFIGNHLRYPSVAVENGIQGTVSIQFVVDQSGQVTTVNILRGIGGGCGEEAIRVVKLLKFKPGKQNGTPVKVQFSLPIRFKIRLVFDT</sequence>
<evidence type="ECO:0000313" key="12">
    <source>
        <dbReference type="Proteomes" id="UP000315971"/>
    </source>
</evidence>
<keyword evidence="4" id="KW-1003">Cell membrane</keyword>
<dbReference type="OrthoDB" id="649093at2"/>
<keyword evidence="3" id="KW-0813">Transport</keyword>
<dbReference type="PROSITE" id="PS52015">
    <property type="entry name" value="TONB_CTD"/>
    <property type="match status" value="1"/>
</dbReference>
<dbReference type="InterPro" id="IPR006260">
    <property type="entry name" value="TonB/TolA_C"/>
</dbReference>
<dbReference type="RefSeq" id="WP_142603983.1">
    <property type="nucleotide sequence ID" value="NZ_FXSZ01000006.1"/>
</dbReference>
<dbReference type="GO" id="GO:0098797">
    <property type="term" value="C:plasma membrane protein complex"/>
    <property type="evidence" value="ECO:0007669"/>
    <property type="project" value="TreeGrafter"/>
</dbReference>
<reference evidence="11 12" key="1">
    <citation type="submission" date="2017-05" db="EMBL/GenBank/DDBJ databases">
        <authorList>
            <person name="Varghese N."/>
            <person name="Submissions S."/>
        </authorList>
    </citation>
    <scope>NUCLEOTIDE SEQUENCE [LARGE SCALE GENOMIC DNA]</scope>
    <source>
        <strain evidence="11 12">DSM 21342</strain>
    </source>
</reference>
<accession>A0A521D889</accession>
<keyword evidence="7" id="KW-0653">Protein transport</keyword>
<keyword evidence="9" id="KW-0472">Membrane</keyword>
<dbReference type="InterPro" id="IPR051045">
    <property type="entry name" value="TonB-dependent_transducer"/>
</dbReference>
<dbReference type="InterPro" id="IPR037682">
    <property type="entry name" value="TonB_C"/>
</dbReference>
<gene>
    <name evidence="11" type="ORF">SAMN06265350_10658</name>
</gene>
<evidence type="ECO:0000256" key="2">
    <source>
        <dbReference type="ARBA" id="ARBA00006555"/>
    </source>
</evidence>
<protein>
    <submittedName>
        <fullName evidence="11">TonB family C-terminal domain-containing protein</fullName>
    </submittedName>
</protein>
<evidence type="ECO:0000256" key="9">
    <source>
        <dbReference type="ARBA" id="ARBA00023136"/>
    </source>
</evidence>
<comment type="similarity">
    <text evidence="2">Belongs to the TonB family.</text>
</comment>
<keyword evidence="12" id="KW-1185">Reference proteome</keyword>
<dbReference type="Pfam" id="PF03544">
    <property type="entry name" value="TonB_C"/>
    <property type="match status" value="1"/>
</dbReference>
<dbReference type="AlphaFoldDB" id="A0A521D889"/>
<evidence type="ECO:0000256" key="6">
    <source>
        <dbReference type="ARBA" id="ARBA00022692"/>
    </source>
</evidence>
<dbReference type="GO" id="GO:0015031">
    <property type="term" value="P:protein transport"/>
    <property type="evidence" value="ECO:0007669"/>
    <property type="project" value="UniProtKB-KW"/>
</dbReference>
<comment type="subcellular location">
    <subcellularLocation>
        <location evidence="1">Cell inner membrane</location>
        <topology evidence="1">Single-pass membrane protein</topology>
        <orientation evidence="1">Periplasmic side</orientation>
    </subcellularLocation>
</comment>
<keyword evidence="6" id="KW-0812">Transmembrane</keyword>
<dbReference type="NCBIfam" id="TIGR01352">
    <property type="entry name" value="tonB_Cterm"/>
    <property type="match status" value="1"/>
</dbReference>
<evidence type="ECO:0000313" key="11">
    <source>
        <dbReference type="EMBL" id="SMO67909.1"/>
    </source>
</evidence>
<dbReference type="EMBL" id="FXSZ01000006">
    <property type="protein sequence ID" value="SMO67909.1"/>
    <property type="molecule type" value="Genomic_DNA"/>
</dbReference>
<dbReference type="Proteomes" id="UP000315971">
    <property type="component" value="Unassembled WGS sequence"/>
</dbReference>
<feature type="domain" description="TonB C-terminal" evidence="10">
    <location>
        <begin position="16"/>
        <end position="110"/>
    </location>
</feature>
<evidence type="ECO:0000256" key="8">
    <source>
        <dbReference type="ARBA" id="ARBA00022989"/>
    </source>
</evidence>
<organism evidence="11 12">
    <name type="scientific">Solitalea koreensis</name>
    <dbReference type="NCBI Taxonomy" id="543615"/>
    <lineage>
        <taxon>Bacteria</taxon>
        <taxon>Pseudomonadati</taxon>
        <taxon>Bacteroidota</taxon>
        <taxon>Sphingobacteriia</taxon>
        <taxon>Sphingobacteriales</taxon>
        <taxon>Sphingobacteriaceae</taxon>
        <taxon>Solitalea</taxon>
    </lineage>
</organism>
<evidence type="ECO:0000256" key="5">
    <source>
        <dbReference type="ARBA" id="ARBA00022519"/>
    </source>
</evidence>
<evidence type="ECO:0000256" key="7">
    <source>
        <dbReference type="ARBA" id="ARBA00022927"/>
    </source>
</evidence>
<evidence type="ECO:0000259" key="10">
    <source>
        <dbReference type="PROSITE" id="PS52015"/>
    </source>
</evidence>
<evidence type="ECO:0000256" key="4">
    <source>
        <dbReference type="ARBA" id="ARBA00022475"/>
    </source>
</evidence>
<name>A0A521D889_9SPHI</name>
<keyword evidence="5" id="KW-0997">Cell inner membrane</keyword>
<evidence type="ECO:0000256" key="1">
    <source>
        <dbReference type="ARBA" id="ARBA00004383"/>
    </source>
</evidence>
<dbReference type="PANTHER" id="PTHR33446">
    <property type="entry name" value="PROTEIN TONB-RELATED"/>
    <property type="match status" value="1"/>
</dbReference>
<dbReference type="PANTHER" id="PTHR33446:SF2">
    <property type="entry name" value="PROTEIN TONB"/>
    <property type="match status" value="1"/>
</dbReference>
<evidence type="ECO:0000256" key="3">
    <source>
        <dbReference type="ARBA" id="ARBA00022448"/>
    </source>
</evidence>
<dbReference type="GO" id="GO:0031992">
    <property type="term" value="F:energy transducer activity"/>
    <property type="evidence" value="ECO:0007669"/>
    <property type="project" value="TreeGrafter"/>
</dbReference>
<keyword evidence="8" id="KW-1133">Transmembrane helix</keyword>
<dbReference type="GO" id="GO:0055085">
    <property type="term" value="P:transmembrane transport"/>
    <property type="evidence" value="ECO:0007669"/>
    <property type="project" value="InterPro"/>
</dbReference>
<proteinExistence type="inferred from homology"/>
<dbReference type="Gene3D" id="3.30.1150.10">
    <property type="match status" value="1"/>
</dbReference>
<dbReference type="SUPFAM" id="SSF74653">
    <property type="entry name" value="TolA/TonB C-terminal domain"/>
    <property type="match status" value="1"/>
</dbReference>